<proteinExistence type="predicted"/>
<accession>A0ABV6LDB8</accession>
<keyword evidence="2" id="KW-1185">Reference proteome</keyword>
<comment type="caution">
    <text evidence="1">The sequence shown here is derived from an EMBL/GenBank/DDBJ whole genome shotgun (WGS) entry which is preliminary data.</text>
</comment>
<name>A0ABV6LDB8_9SPHI</name>
<evidence type="ECO:0008006" key="3">
    <source>
        <dbReference type="Google" id="ProtNLM"/>
    </source>
</evidence>
<organism evidence="1 2">
    <name type="scientific">Mucilaginibacter angelicae</name>
    <dbReference type="NCBI Taxonomy" id="869718"/>
    <lineage>
        <taxon>Bacteria</taxon>
        <taxon>Pseudomonadati</taxon>
        <taxon>Bacteroidota</taxon>
        <taxon>Sphingobacteriia</taxon>
        <taxon>Sphingobacteriales</taxon>
        <taxon>Sphingobacteriaceae</taxon>
        <taxon>Mucilaginibacter</taxon>
    </lineage>
</organism>
<reference evidence="1 2" key="1">
    <citation type="submission" date="2024-09" db="EMBL/GenBank/DDBJ databases">
        <authorList>
            <person name="Sun Q."/>
            <person name="Mori K."/>
        </authorList>
    </citation>
    <scope>NUCLEOTIDE SEQUENCE [LARGE SCALE GENOMIC DNA]</scope>
    <source>
        <strain evidence="1 2">NCAIM B.02415</strain>
    </source>
</reference>
<gene>
    <name evidence="1" type="ORF">ACFFGT_24865</name>
</gene>
<dbReference type="RefSeq" id="WP_377025218.1">
    <property type="nucleotide sequence ID" value="NZ_JBHLTS010000074.1"/>
</dbReference>
<protein>
    <recommendedName>
        <fullName evidence="3">VCBS repeat-containing protein</fullName>
    </recommendedName>
</protein>
<evidence type="ECO:0000313" key="1">
    <source>
        <dbReference type="EMBL" id="MFC0517467.1"/>
    </source>
</evidence>
<dbReference type="EMBL" id="JBHLTS010000074">
    <property type="protein sequence ID" value="MFC0517467.1"/>
    <property type="molecule type" value="Genomic_DNA"/>
</dbReference>
<evidence type="ECO:0000313" key="2">
    <source>
        <dbReference type="Proteomes" id="UP001589828"/>
    </source>
</evidence>
<dbReference type="Proteomes" id="UP001589828">
    <property type="component" value="Unassembled WGS sequence"/>
</dbReference>
<sequence>MFICFSCGQKTPPANKPPVPRKTHSVNQVASSEGSVAYYPSDSVSYPARILSGYGLFHGGEVALDWGKYHWKGLFKSAGGYYVASTSLIINRAHDDMLDDKGQATGVEVRKSVKDSVLILFSGITGITNRPVEQINVKVTELLPGQYARFTNNNIAYTLYATGNRKYDIATKDYVITNYRLFIKAVINGKKIDQLLASAPRFDDALTQILFVGDIDGDEVPDLILDTTNDYNVEQPTLYLSKPATNGNLLKIMGLHVITGC</sequence>